<dbReference type="NCBIfam" id="TIGR03082">
    <property type="entry name" value="Gneg_AbrB_dup"/>
    <property type="match status" value="1"/>
</dbReference>
<sequence length="343" mass="34028">MTGARWRSLAVALSAGLAGAGAATLAGLPAAALIGSTVAVTLAAMLGLKPEVPGLLRNCAFLVIGVTLGAGVTPHFLSDIAKWPVSLAMLAATIAAVMVVSGTILQRGYGLDPATARLATSPGALSYCLSLAASGVGDLRAVMVLQSLRLLVITVLLPPVIALIDSAPSGAVLTTMGEIGYGAAVVILIAGFAAGLAGDRLGVPAAYLLAGLILSAATHAAGLVEGRLPLPLTFLGFTVTGAVIGARFSGLTGKELRLLGVAGLAAASGALAISAAASWLTAAMTGLPFGQVWVAFAPGGVEAMSSMALALGYDPVYVATHHVFRILALFAAMPFLVGRRKGG</sequence>
<evidence type="ECO:0008006" key="4">
    <source>
        <dbReference type="Google" id="ProtNLM"/>
    </source>
</evidence>
<dbReference type="InterPro" id="IPR007820">
    <property type="entry name" value="AbrB_fam"/>
</dbReference>
<protein>
    <recommendedName>
        <fullName evidence="4">Ammonia monooxygenase</fullName>
    </recommendedName>
</protein>
<reference evidence="2 3" key="1">
    <citation type="submission" date="2017-08" db="EMBL/GenBank/DDBJ databases">
        <authorList>
            <person name="de Groot N.N."/>
        </authorList>
    </citation>
    <scope>NUCLEOTIDE SEQUENCE [LARGE SCALE GENOMIC DNA]</scope>
    <source>
        <strain evidence="2 3">USBA 352</strain>
    </source>
</reference>
<dbReference type="PANTHER" id="PTHR38457:SF1">
    <property type="entry name" value="REGULATOR ABRB-RELATED"/>
    <property type="match status" value="1"/>
</dbReference>
<dbReference type="RefSeq" id="WP_097176275.1">
    <property type="nucleotide sequence ID" value="NZ_OBML01000013.1"/>
</dbReference>
<dbReference type="AlphaFoldDB" id="A0A285TLW2"/>
<dbReference type="PANTHER" id="PTHR38457">
    <property type="entry name" value="REGULATOR ABRB-RELATED"/>
    <property type="match status" value="1"/>
</dbReference>
<gene>
    <name evidence="2" type="ORF">SAMN05421512_11344</name>
</gene>
<name>A0A285TLW2_9HYPH</name>
<feature type="transmembrane region" description="Helical" evidence="1">
    <location>
        <begin position="258"/>
        <end position="280"/>
    </location>
</feature>
<dbReference type="EMBL" id="OBML01000013">
    <property type="protein sequence ID" value="SOC23685.1"/>
    <property type="molecule type" value="Genomic_DNA"/>
</dbReference>
<keyword evidence="1" id="KW-0812">Transmembrane</keyword>
<dbReference type="InterPro" id="IPR017516">
    <property type="entry name" value="AbrB_dup"/>
</dbReference>
<evidence type="ECO:0000313" key="2">
    <source>
        <dbReference type="EMBL" id="SOC23685.1"/>
    </source>
</evidence>
<proteinExistence type="predicted"/>
<dbReference type="PIRSF" id="PIRSF038991">
    <property type="entry name" value="Protein_AbrB"/>
    <property type="match status" value="1"/>
</dbReference>
<keyword evidence="3" id="KW-1185">Reference proteome</keyword>
<feature type="transmembrane region" description="Helical" evidence="1">
    <location>
        <begin position="228"/>
        <end position="246"/>
    </location>
</feature>
<dbReference type="Proteomes" id="UP000219331">
    <property type="component" value="Unassembled WGS sequence"/>
</dbReference>
<keyword evidence="1" id="KW-1133">Transmembrane helix</keyword>
<dbReference type="STRING" id="538381.GCA_001696535_00528"/>
<feature type="transmembrane region" description="Helical" evidence="1">
    <location>
        <begin position="83"/>
        <end position="105"/>
    </location>
</feature>
<accession>A0A285TLW2</accession>
<feature type="transmembrane region" description="Helical" evidence="1">
    <location>
        <begin position="316"/>
        <end position="337"/>
    </location>
</feature>
<evidence type="ECO:0000256" key="1">
    <source>
        <dbReference type="SAM" id="Phobius"/>
    </source>
</evidence>
<dbReference type="GO" id="GO:0016020">
    <property type="term" value="C:membrane"/>
    <property type="evidence" value="ECO:0007669"/>
    <property type="project" value="InterPro"/>
</dbReference>
<organism evidence="2 3">
    <name type="scientific">Stappia indica</name>
    <dbReference type="NCBI Taxonomy" id="538381"/>
    <lineage>
        <taxon>Bacteria</taxon>
        <taxon>Pseudomonadati</taxon>
        <taxon>Pseudomonadota</taxon>
        <taxon>Alphaproteobacteria</taxon>
        <taxon>Hyphomicrobiales</taxon>
        <taxon>Stappiaceae</taxon>
        <taxon>Stappia</taxon>
    </lineage>
</organism>
<feature type="transmembrane region" description="Helical" evidence="1">
    <location>
        <begin position="179"/>
        <end position="198"/>
    </location>
</feature>
<evidence type="ECO:0000313" key="3">
    <source>
        <dbReference type="Proteomes" id="UP000219331"/>
    </source>
</evidence>
<feature type="transmembrane region" description="Helical" evidence="1">
    <location>
        <begin position="148"/>
        <end position="167"/>
    </location>
</feature>
<dbReference type="GO" id="GO:0010468">
    <property type="term" value="P:regulation of gene expression"/>
    <property type="evidence" value="ECO:0007669"/>
    <property type="project" value="InterPro"/>
</dbReference>
<feature type="transmembrane region" description="Helical" evidence="1">
    <location>
        <begin position="55"/>
        <end position="77"/>
    </location>
</feature>
<feature type="transmembrane region" description="Helical" evidence="1">
    <location>
        <begin position="205"/>
        <end position="222"/>
    </location>
</feature>
<keyword evidence="1" id="KW-0472">Membrane</keyword>
<dbReference type="OrthoDB" id="7157734at2"/>
<dbReference type="Pfam" id="PF05145">
    <property type="entry name" value="AbrB"/>
    <property type="match status" value="1"/>
</dbReference>